<geneLocation type="plasmid" evidence="1 2">
    <name>unnamed1</name>
</geneLocation>
<name>A0AAJ6NZ25_9CYAN</name>
<dbReference type="RefSeq" id="WP_281486320.1">
    <property type="nucleotide sequence ID" value="NZ_CP124544.1"/>
</dbReference>
<accession>A0AAJ6NZ25</accession>
<dbReference type="EMBL" id="CP124544">
    <property type="protein sequence ID" value="WGV29124.1"/>
    <property type="molecule type" value="Genomic_DNA"/>
</dbReference>
<sequence length="104" mass="12046">METLNLRSTGQNVPEEQAYTNTFARYGWKIDLGRLNYFLAMELETKQQFLTKFQFAIKNKSNWRSPVSIFDEISGYKVPRPEFDAKAIAKEWLSQKSTAQSGVD</sequence>
<dbReference type="KEGG" id="hbq:QI031_30440"/>
<reference evidence="1 2" key="1">
    <citation type="journal article" date="2023" name="Limnol Oceanogr Lett">
        <title>Environmental adaptations by the intertidal Antarctic cyanobacterium Halotia branconii CENA392 as revealed using long-read genome sequencing.</title>
        <authorList>
            <person name="Dextro R.B."/>
            <person name="Delbaje E."/>
            <person name="Freitas P.N.N."/>
            <person name="Geraldes V."/>
            <person name="Pinto E."/>
            <person name="Long P.F."/>
            <person name="Fiore M.F."/>
        </authorList>
    </citation>
    <scope>NUCLEOTIDE SEQUENCE [LARGE SCALE GENOMIC DNA]</scope>
    <source>
        <strain evidence="1 2">CENA392</strain>
        <plasmid evidence="1 2">unnamed1</plasmid>
    </source>
</reference>
<proteinExistence type="predicted"/>
<dbReference type="AlphaFoldDB" id="A0AAJ6NZ25"/>
<organism evidence="1 2">
    <name type="scientific">Halotia branconii CENA392</name>
    <dbReference type="NCBI Taxonomy" id="1539056"/>
    <lineage>
        <taxon>Bacteria</taxon>
        <taxon>Bacillati</taxon>
        <taxon>Cyanobacteriota</taxon>
        <taxon>Cyanophyceae</taxon>
        <taxon>Nostocales</taxon>
        <taxon>Nodulariaceae</taxon>
        <taxon>Halotia</taxon>
    </lineage>
</organism>
<gene>
    <name evidence="1" type="ORF">QI031_30440</name>
</gene>
<dbReference type="Proteomes" id="UP001223520">
    <property type="component" value="Plasmid unnamed1"/>
</dbReference>
<evidence type="ECO:0000313" key="2">
    <source>
        <dbReference type="Proteomes" id="UP001223520"/>
    </source>
</evidence>
<protein>
    <submittedName>
        <fullName evidence="1">Uncharacterized protein</fullName>
    </submittedName>
</protein>
<keyword evidence="1" id="KW-0614">Plasmid</keyword>
<keyword evidence="2" id="KW-1185">Reference proteome</keyword>
<evidence type="ECO:0000313" key="1">
    <source>
        <dbReference type="EMBL" id="WGV29124.1"/>
    </source>
</evidence>